<evidence type="ECO:0000256" key="6">
    <source>
        <dbReference type="ARBA" id="ARBA00023136"/>
    </source>
</evidence>
<keyword evidence="5 8" id="KW-1133">Transmembrane helix</keyword>
<dbReference type="PROSITE" id="PS50283">
    <property type="entry name" value="NA_SOLUT_SYMP_3"/>
    <property type="match status" value="1"/>
</dbReference>
<evidence type="ECO:0000256" key="5">
    <source>
        <dbReference type="ARBA" id="ARBA00022989"/>
    </source>
</evidence>
<feature type="transmembrane region" description="Helical" evidence="8">
    <location>
        <begin position="356"/>
        <end position="378"/>
    </location>
</feature>
<accession>A0ABY5Y1U7</accession>
<evidence type="ECO:0000256" key="1">
    <source>
        <dbReference type="ARBA" id="ARBA00004141"/>
    </source>
</evidence>
<feature type="transmembrane region" description="Helical" evidence="8">
    <location>
        <begin position="225"/>
        <end position="244"/>
    </location>
</feature>
<feature type="transmembrane region" description="Helical" evidence="8">
    <location>
        <begin position="265"/>
        <end position="289"/>
    </location>
</feature>
<feature type="transmembrane region" description="Helical" evidence="8">
    <location>
        <begin position="309"/>
        <end position="335"/>
    </location>
</feature>
<dbReference type="Gene3D" id="1.20.1730.10">
    <property type="entry name" value="Sodium/glucose cotransporter"/>
    <property type="match status" value="1"/>
</dbReference>
<feature type="transmembrane region" description="Helical" evidence="8">
    <location>
        <begin position="413"/>
        <end position="431"/>
    </location>
</feature>
<dbReference type="InterPro" id="IPR001734">
    <property type="entry name" value="Na/solute_symporter"/>
</dbReference>
<evidence type="ECO:0000256" key="2">
    <source>
        <dbReference type="ARBA" id="ARBA00006434"/>
    </source>
</evidence>
<dbReference type="InterPro" id="IPR050277">
    <property type="entry name" value="Sodium:Solute_Symporter"/>
</dbReference>
<evidence type="ECO:0000256" key="7">
    <source>
        <dbReference type="RuleBase" id="RU362091"/>
    </source>
</evidence>
<evidence type="ECO:0000256" key="3">
    <source>
        <dbReference type="ARBA" id="ARBA00022448"/>
    </source>
</evidence>
<sequence length="490" mass="54118">MIEGFSWYLSYIVVYFAIMFGIGFYYFMKVKSADDYLIGGWNMGFWPIVGTVISTWCGASVFIGTVGLAFNVGMSAYLRFSFASIFFTLLLIIVFGKCLRRQRLYTLADLFGQRFGPKVGIIPSILSAFIYAIPTTAMQYIAMNTIWTTIFGLDPTTGLILSTALIFAFTVLGGLPGTIITDALQAIIIVTGIIILTMATVKFAGGFEHIIEVTPPEYLSPAGPFGYQEVFLYFLSVGPFYLMWQSSWQRIFAAKTEKISFRANVTAVLICSFILLMPCIIGVASRLFLPADINGDMIFSRVVKDLLPPYIGGFIYCALLAALVTGADSFILQGSSSLTHDLYRRLINPDATNKQILFVSRITVLFVALAAFIVAMYFSGILAIYQWVLRLTATTLVLPFLATMFVKRTTKTGVLCGMVGGLVSTLIWPLLGITFDQTIFGFLFSFLGLFFGSMLSKHSPEEFPAAVMWENLPCANAEPECNSVYADKLD</sequence>
<evidence type="ECO:0000313" key="10">
    <source>
        <dbReference type="Proteomes" id="UP001058120"/>
    </source>
</evidence>
<dbReference type="Proteomes" id="UP001058120">
    <property type="component" value="Chromosome"/>
</dbReference>
<keyword evidence="10" id="KW-1185">Reference proteome</keyword>
<feature type="transmembrane region" description="Helical" evidence="8">
    <location>
        <begin position="187"/>
        <end position="205"/>
    </location>
</feature>
<evidence type="ECO:0000256" key="4">
    <source>
        <dbReference type="ARBA" id="ARBA00022692"/>
    </source>
</evidence>
<feature type="transmembrane region" description="Helical" evidence="8">
    <location>
        <begin position="48"/>
        <end position="70"/>
    </location>
</feature>
<evidence type="ECO:0000256" key="8">
    <source>
        <dbReference type="SAM" id="Phobius"/>
    </source>
</evidence>
<name>A0ABY5Y1U7_9BACT</name>
<dbReference type="PANTHER" id="PTHR48086">
    <property type="entry name" value="SODIUM/PROLINE SYMPORTER-RELATED"/>
    <property type="match status" value="1"/>
</dbReference>
<keyword evidence="3" id="KW-0813">Transport</keyword>
<protein>
    <submittedName>
        <fullName evidence="9">Sodium:solute symporter family protein</fullName>
    </submittedName>
</protein>
<organism evidence="9 10">
    <name type="scientific">Taurinivorans muris</name>
    <dbReference type="NCBI Taxonomy" id="2787751"/>
    <lineage>
        <taxon>Bacteria</taxon>
        <taxon>Pseudomonadati</taxon>
        <taxon>Thermodesulfobacteriota</taxon>
        <taxon>Desulfovibrionia</taxon>
        <taxon>Desulfovibrionales</taxon>
        <taxon>Desulfovibrionaceae</taxon>
        <taxon>Taurinivorans</taxon>
    </lineage>
</organism>
<dbReference type="Pfam" id="PF00474">
    <property type="entry name" value="SSF"/>
    <property type="match status" value="1"/>
</dbReference>
<keyword evidence="6 8" id="KW-0472">Membrane</keyword>
<dbReference type="InterPro" id="IPR038377">
    <property type="entry name" value="Na/Glc_symporter_sf"/>
</dbReference>
<comment type="similarity">
    <text evidence="2 7">Belongs to the sodium:solute symporter (SSF) (TC 2.A.21) family.</text>
</comment>
<proteinExistence type="inferred from homology"/>
<gene>
    <name evidence="9" type="ORF">JBF11_09670</name>
</gene>
<evidence type="ECO:0000313" key="9">
    <source>
        <dbReference type="EMBL" id="UWX05692.1"/>
    </source>
</evidence>
<dbReference type="CDD" id="cd10322">
    <property type="entry name" value="SLC5sbd"/>
    <property type="match status" value="1"/>
</dbReference>
<reference evidence="9" key="1">
    <citation type="submission" date="2020-12" db="EMBL/GenBank/DDBJ databases">
        <title>Taurinivorans muris gen. nov., sp. nov., fundamental and realized metabolic niche of a ubiquitous sulfidogenic bacterium in the murine intestine.</title>
        <authorList>
            <person name="Ye H."/>
            <person name="Hanson B.T."/>
            <person name="Loy A."/>
        </authorList>
    </citation>
    <scope>NUCLEOTIDE SEQUENCE</scope>
    <source>
        <strain evidence="9">LT0009</strain>
    </source>
</reference>
<dbReference type="PANTHER" id="PTHR48086:SF7">
    <property type="entry name" value="SODIUM-SOLUTE SYMPORTER-RELATED"/>
    <property type="match status" value="1"/>
</dbReference>
<feature type="transmembrane region" description="Helical" evidence="8">
    <location>
        <begin position="120"/>
        <end position="143"/>
    </location>
</feature>
<keyword evidence="4 8" id="KW-0812">Transmembrane</keyword>
<feature type="transmembrane region" description="Helical" evidence="8">
    <location>
        <begin position="76"/>
        <end position="99"/>
    </location>
</feature>
<dbReference type="EMBL" id="CP065938">
    <property type="protein sequence ID" value="UWX05692.1"/>
    <property type="molecule type" value="Genomic_DNA"/>
</dbReference>
<dbReference type="RefSeq" id="WP_334315280.1">
    <property type="nucleotide sequence ID" value="NZ_CP065938.1"/>
</dbReference>
<comment type="subcellular location">
    <subcellularLocation>
        <location evidence="1">Membrane</location>
        <topology evidence="1">Multi-pass membrane protein</topology>
    </subcellularLocation>
</comment>
<feature type="transmembrane region" description="Helical" evidence="8">
    <location>
        <begin position="155"/>
        <end position="175"/>
    </location>
</feature>
<feature type="transmembrane region" description="Helical" evidence="8">
    <location>
        <begin position="6"/>
        <end position="27"/>
    </location>
</feature>
<feature type="transmembrane region" description="Helical" evidence="8">
    <location>
        <begin position="437"/>
        <end position="455"/>
    </location>
</feature>
<feature type="transmembrane region" description="Helical" evidence="8">
    <location>
        <begin position="384"/>
        <end position="406"/>
    </location>
</feature>